<organism evidence="6">
    <name type="scientific">candidate division WOR-3 bacterium</name>
    <dbReference type="NCBI Taxonomy" id="2052148"/>
    <lineage>
        <taxon>Bacteria</taxon>
        <taxon>Bacteria division WOR-3</taxon>
    </lineage>
</organism>
<dbReference type="NCBIfam" id="TIGR00785">
    <property type="entry name" value="dass"/>
    <property type="match status" value="1"/>
</dbReference>
<name>A0A7C4THF2_UNCW3</name>
<evidence type="ECO:0000256" key="2">
    <source>
        <dbReference type="ARBA" id="ARBA00022692"/>
    </source>
</evidence>
<proteinExistence type="predicted"/>
<feature type="transmembrane region" description="Helical" evidence="5">
    <location>
        <begin position="133"/>
        <end position="153"/>
    </location>
</feature>
<keyword evidence="4 5" id="KW-0472">Membrane</keyword>
<dbReference type="Pfam" id="PF00939">
    <property type="entry name" value="Na_sulph_symp"/>
    <property type="match status" value="1"/>
</dbReference>
<feature type="transmembrane region" description="Helical" evidence="5">
    <location>
        <begin position="188"/>
        <end position="208"/>
    </location>
</feature>
<comment type="caution">
    <text evidence="6">The sequence shown here is derived from an EMBL/GenBank/DDBJ whole genome shotgun (WGS) entry which is preliminary data.</text>
</comment>
<sequence>MEEIEEKISPTEEKFERIRKTTGFILGPILFIFLLCLPMPALSKNAHMLSAILIWVVIWWITEPVPIPVTALLGTALCVIMGVDTMKKIFAPFADPIIFLFIGSFIIARAMMVHKLDRRFAFGILSLPGIGRSSNLILFTLGIIAVAISMWVSNTATTAMLYPIGLGILNTIAQLHSKEVRKLRYSTGLLLIIAYGASVGGIGTPVGTPPNLIGIGLIRQLLNKNITFFSWMLFAIPLVIVMYAVLFLLIKLLFPPEFKELTGIEEYVAREKESMGKMTIGERNVLIAFLITVTLWVLPGALALVFGADARCCKWWEVHIPEGLVAVIGAIILFILPLDGKERKGTITWKEAVNIDWGTILLFGGGLSLGSLMFSTGLAENIGKGILHLTGAHTLFSITAISIILAIITSELTSNTASANMVIPIMISLSIAANVNPLIPALGACLGSSYGFMLPVSTPPNAIIYGSGYVPITKMIKAGVIFDFLGFLIILGGLFLLLPLVG</sequence>
<feature type="transmembrane region" description="Helical" evidence="5">
    <location>
        <begin position="89"/>
        <end position="112"/>
    </location>
</feature>
<feature type="transmembrane region" description="Helical" evidence="5">
    <location>
        <begin position="480"/>
        <end position="501"/>
    </location>
</feature>
<evidence type="ECO:0000256" key="1">
    <source>
        <dbReference type="ARBA" id="ARBA00004141"/>
    </source>
</evidence>
<accession>A0A7C4THF2</accession>
<dbReference type="GO" id="GO:1905039">
    <property type="term" value="P:carboxylic acid transmembrane transport"/>
    <property type="evidence" value="ECO:0007669"/>
    <property type="project" value="UniProtKB-ARBA"/>
</dbReference>
<dbReference type="EMBL" id="DTGZ01000120">
    <property type="protein sequence ID" value="HGV97923.1"/>
    <property type="molecule type" value="Genomic_DNA"/>
</dbReference>
<evidence type="ECO:0000313" key="6">
    <source>
        <dbReference type="EMBL" id="HGV97923.1"/>
    </source>
</evidence>
<evidence type="ECO:0000256" key="3">
    <source>
        <dbReference type="ARBA" id="ARBA00022989"/>
    </source>
</evidence>
<dbReference type="GO" id="GO:0008514">
    <property type="term" value="F:organic anion transmembrane transporter activity"/>
    <property type="evidence" value="ECO:0007669"/>
    <property type="project" value="UniProtKB-ARBA"/>
</dbReference>
<evidence type="ECO:0000256" key="5">
    <source>
        <dbReference type="SAM" id="Phobius"/>
    </source>
</evidence>
<reference evidence="6" key="1">
    <citation type="journal article" date="2020" name="mSystems">
        <title>Genome- and Community-Level Interaction Insights into Carbon Utilization and Element Cycling Functions of Hydrothermarchaeota in Hydrothermal Sediment.</title>
        <authorList>
            <person name="Zhou Z."/>
            <person name="Liu Y."/>
            <person name="Xu W."/>
            <person name="Pan J."/>
            <person name="Luo Z.H."/>
            <person name="Li M."/>
        </authorList>
    </citation>
    <scope>NUCLEOTIDE SEQUENCE [LARGE SCALE GENOMIC DNA]</scope>
    <source>
        <strain evidence="6">SpSt-774</strain>
    </source>
</reference>
<dbReference type="PANTHER" id="PTHR10283">
    <property type="entry name" value="SOLUTE CARRIER FAMILY 13 MEMBER"/>
    <property type="match status" value="1"/>
</dbReference>
<feature type="transmembrane region" description="Helical" evidence="5">
    <location>
        <begin position="359"/>
        <end position="379"/>
    </location>
</feature>
<feature type="transmembrane region" description="Helical" evidence="5">
    <location>
        <begin position="228"/>
        <end position="250"/>
    </location>
</feature>
<feature type="transmembrane region" description="Helical" evidence="5">
    <location>
        <begin position="67"/>
        <end position="83"/>
    </location>
</feature>
<feature type="transmembrane region" description="Helical" evidence="5">
    <location>
        <begin position="318"/>
        <end position="338"/>
    </location>
</feature>
<comment type="subcellular location">
    <subcellularLocation>
        <location evidence="1">Membrane</location>
        <topology evidence="1">Multi-pass membrane protein</topology>
    </subcellularLocation>
</comment>
<dbReference type="InterPro" id="IPR001898">
    <property type="entry name" value="SLC13A/DASS"/>
</dbReference>
<feature type="transmembrane region" description="Helical" evidence="5">
    <location>
        <begin position="385"/>
        <end position="409"/>
    </location>
</feature>
<evidence type="ECO:0000256" key="4">
    <source>
        <dbReference type="ARBA" id="ARBA00023136"/>
    </source>
</evidence>
<feature type="transmembrane region" description="Helical" evidence="5">
    <location>
        <begin position="21"/>
        <end position="40"/>
    </location>
</feature>
<feature type="transmembrane region" description="Helical" evidence="5">
    <location>
        <begin position="421"/>
        <end position="443"/>
    </location>
</feature>
<dbReference type="GO" id="GO:0005886">
    <property type="term" value="C:plasma membrane"/>
    <property type="evidence" value="ECO:0007669"/>
    <property type="project" value="TreeGrafter"/>
</dbReference>
<dbReference type="PANTHER" id="PTHR10283:SF82">
    <property type="entry name" value="SOLUTE CARRIER FAMILY 13 MEMBER 2"/>
    <property type="match status" value="1"/>
</dbReference>
<protein>
    <submittedName>
        <fullName evidence="6">DASS family sodium-coupled anion symporter</fullName>
    </submittedName>
</protein>
<gene>
    <name evidence="6" type="ORF">ENV60_06475</name>
</gene>
<dbReference type="AlphaFoldDB" id="A0A7C4THF2"/>
<keyword evidence="2 5" id="KW-0812">Transmembrane</keyword>
<keyword evidence="3 5" id="KW-1133">Transmembrane helix</keyword>
<feature type="transmembrane region" description="Helical" evidence="5">
    <location>
        <begin position="285"/>
        <end position="306"/>
    </location>
</feature>